<dbReference type="SUPFAM" id="SSF47266">
    <property type="entry name" value="4-helical cytokines"/>
    <property type="match status" value="1"/>
</dbReference>
<evidence type="ECO:0000313" key="2">
    <source>
        <dbReference type="EMBL" id="KAK2830836.1"/>
    </source>
</evidence>
<dbReference type="GO" id="GO:0008284">
    <property type="term" value="P:positive regulation of cell population proliferation"/>
    <property type="evidence" value="ECO:0007669"/>
    <property type="project" value="TreeGrafter"/>
</dbReference>
<dbReference type="PRINTS" id="PR01946">
    <property type="entry name" value="IL11BFISH"/>
</dbReference>
<dbReference type="PANTHER" id="PTHR16922">
    <property type="entry name" value="INTERLEUKIN 11"/>
    <property type="match status" value="1"/>
</dbReference>
<dbReference type="EMBL" id="JAUPFM010000014">
    <property type="protein sequence ID" value="KAK2830836.1"/>
    <property type="molecule type" value="Genomic_DNA"/>
</dbReference>
<dbReference type="Pfam" id="PF07400">
    <property type="entry name" value="IL11"/>
    <property type="match status" value="1"/>
</dbReference>
<keyword evidence="1" id="KW-0732">Signal</keyword>
<dbReference type="AlphaFoldDB" id="A0AA88M560"/>
<feature type="signal peptide" evidence="1">
    <location>
        <begin position="1"/>
        <end position="21"/>
    </location>
</feature>
<dbReference type="InterPro" id="IPR022356">
    <property type="entry name" value="IL-11_fish"/>
</dbReference>
<name>A0AA88M560_CHASR</name>
<sequence>MTLISVLIWTLLCCCFTESRGQVTVTQPGAVRSDLGGTVTITLSPDSTPGLLHLLLLAELFVHTSSRPTHSPSLCGMFGAMNVHVEELMSLSKGLHGLSDDELENVASMENRLTDLPHIQDTAAHFGSMKVNKSLSQLYSYTSSFTLHVDWLKTAKENFSLPSSPTEGVKDSLVKLSNLLSTSLKQISADVPQSPAPSFPVVSTAFDVLQFSIEVADQLQVFCDWSKRVLRHLQKGPHCHRR</sequence>
<evidence type="ECO:0000256" key="1">
    <source>
        <dbReference type="SAM" id="SignalP"/>
    </source>
</evidence>
<keyword evidence="3" id="KW-1185">Reference proteome</keyword>
<dbReference type="GO" id="GO:0043410">
    <property type="term" value="P:positive regulation of MAPK cascade"/>
    <property type="evidence" value="ECO:0007669"/>
    <property type="project" value="TreeGrafter"/>
</dbReference>
<accession>A0AA88M560</accession>
<dbReference type="InterPro" id="IPR009079">
    <property type="entry name" value="4_helix_cytokine-like_core"/>
</dbReference>
<dbReference type="PRINTS" id="PR01944">
    <property type="entry name" value="INTLKN11FISH"/>
</dbReference>
<dbReference type="Proteomes" id="UP001187415">
    <property type="component" value="Unassembled WGS sequence"/>
</dbReference>
<comment type="caution">
    <text evidence="2">The sequence shown here is derived from an EMBL/GenBank/DDBJ whole genome shotgun (WGS) entry which is preliminary data.</text>
</comment>
<dbReference type="GO" id="GO:0008083">
    <property type="term" value="F:growth factor activity"/>
    <property type="evidence" value="ECO:0007669"/>
    <property type="project" value="TreeGrafter"/>
</dbReference>
<dbReference type="GO" id="GO:0005125">
    <property type="term" value="F:cytokine activity"/>
    <property type="evidence" value="ECO:0007669"/>
    <property type="project" value="TreeGrafter"/>
</dbReference>
<feature type="chain" id="PRO_5041635499" evidence="1">
    <location>
        <begin position="22"/>
        <end position="242"/>
    </location>
</feature>
<evidence type="ECO:0000313" key="3">
    <source>
        <dbReference type="Proteomes" id="UP001187415"/>
    </source>
</evidence>
<proteinExistence type="predicted"/>
<dbReference type="InterPro" id="IPR020462">
    <property type="entry name" value="IL-11B_fish"/>
</dbReference>
<dbReference type="PANTHER" id="PTHR16922:SF0">
    <property type="entry name" value="INTERLEUKIN-11"/>
    <property type="match status" value="1"/>
</dbReference>
<dbReference type="Gene3D" id="1.20.1250.10">
    <property type="match status" value="1"/>
</dbReference>
<organism evidence="2 3">
    <name type="scientific">Channa striata</name>
    <name type="common">Snakehead murrel</name>
    <name type="synonym">Ophicephalus striatus</name>
    <dbReference type="NCBI Taxonomy" id="64152"/>
    <lineage>
        <taxon>Eukaryota</taxon>
        <taxon>Metazoa</taxon>
        <taxon>Chordata</taxon>
        <taxon>Craniata</taxon>
        <taxon>Vertebrata</taxon>
        <taxon>Euteleostomi</taxon>
        <taxon>Actinopterygii</taxon>
        <taxon>Neopterygii</taxon>
        <taxon>Teleostei</taxon>
        <taxon>Neoteleostei</taxon>
        <taxon>Acanthomorphata</taxon>
        <taxon>Anabantaria</taxon>
        <taxon>Anabantiformes</taxon>
        <taxon>Channoidei</taxon>
        <taxon>Channidae</taxon>
        <taxon>Channa</taxon>
    </lineage>
</organism>
<reference evidence="2" key="1">
    <citation type="submission" date="2023-07" db="EMBL/GenBank/DDBJ databases">
        <title>Chromosome-level Genome Assembly of Striped Snakehead (Channa striata).</title>
        <authorList>
            <person name="Liu H."/>
        </authorList>
    </citation>
    <scope>NUCLEOTIDE SEQUENCE</scope>
    <source>
        <strain evidence="2">Gz</strain>
        <tissue evidence="2">Muscle</tissue>
    </source>
</reference>
<dbReference type="GO" id="GO:0005737">
    <property type="term" value="C:cytoplasm"/>
    <property type="evidence" value="ECO:0007669"/>
    <property type="project" value="TreeGrafter"/>
</dbReference>
<gene>
    <name evidence="2" type="ORF">Q5P01_018767</name>
</gene>
<dbReference type="InterPro" id="IPR020438">
    <property type="entry name" value="IL-11"/>
</dbReference>
<protein>
    <submittedName>
        <fullName evidence="2">Uncharacterized protein</fullName>
    </submittedName>
</protein>